<dbReference type="EMBL" id="CACVAT010000516">
    <property type="protein sequence ID" value="CAA6829340.1"/>
    <property type="molecule type" value="Genomic_DNA"/>
</dbReference>
<evidence type="ECO:0000313" key="1">
    <source>
        <dbReference type="EMBL" id="CAA6829340.1"/>
    </source>
</evidence>
<reference evidence="1" key="1">
    <citation type="submission" date="2020-01" db="EMBL/GenBank/DDBJ databases">
        <authorList>
            <person name="Meier V. D."/>
            <person name="Meier V D."/>
        </authorList>
    </citation>
    <scope>NUCLEOTIDE SEQUENCE</scope>
    <source>
        <strain evidence="1">HLG_WM_MAG_09</strain>
    </source>
</reference>
<accession>A0A6S6UKL7</accession>
<dbReference type="Gene3D" id="2.40.160.170">
    <property type="match status" value="1"/>
</dbReference>
<dbReference type="AlphaFoldDB" id="A0A6S6UKL7"/>
<proteinExistence type="predicted"/>
<organism evidence="1">
    <name type="scientific">uncultured Thiotrichaceae bacterium</name>
    <dbReference type="NCBI Taxonomy" id="298394"/>
    <lineage>
        <taxon>Bacteria</taxon>
        <taxon>Pseudomonadati</taxon>
        <taxon>Pseudomonadota</taxon>
        <taxon>Gammaproteobacteria</taxon>
        <taxon>Thiotrichales</taxon>
        <taxon>Thiotrichaceae</taxon>
        <taxon>environmental samples</taxon>
    </lineage>
</organism>
<protein>
    <submittedName>
        <fullName evidence="1">Uncharacterized protein</fullName>
    </submittedName>
</protein>
<name>A0A6S6UKL7_9GAMM</name>
<sequence length="66" mass="7077">MGSKWRFALDAGVLFQGSPSIKIAVTGANVGAIQQSDIAEEEQNLNDDLEDFKACPVISAGVSYRF</sequence>
<gene>
    <name evidence="1" type="ORF">HELGO_WM54411</name>
</gene>